<evidence type="ECO:0000313" key="1">
    <source>
        <dbReference type="EMBL" id="PRX95572.1"/>
    </source>
</evidence>
<dbReference type="Proteomes" id="UP000237846">
    <property type="component" value="Unassembled WGS sequence"/>
</dbReference>
<dbReference type="OrthoDB" id="10015940at2"/>
<keyword evidence="2" id="KW-1185">Reference proteome</keyword>
<sequence length="125" mass="13170">MADLAPYTDAEDAVMDALGDIAPAVAWTGTDTAEDLPVFRVRRIGGPDDRVTDAARVAVAALAATTAQAKALAEAARQRLTSGPLRTPSGVIDRAATEVGPQAAPTADPDRVRAREAIYRVYLRR</sequence>
<reference evidence="1 2" key="1">
    <citation type="submission" date="2018-03" db="EMBL/GenBank/DDBJ databases">
        <title>Genomic Encyclopedia of Archaeal and Bacterial Type Strains, Phase II (KMG-II): from individual species to whole genera.</title>
        <authorList>
            <person name="Goeker M."/>
        </authorList>
    </citation>
    <scope>NUCLEOTIDE SEQUENCE [LARGE SCALE GENOMIC DNA]</scope>
    <source>
        <strain evidence="1 2">DSM 45601</strain>
    </source>
</reference>
<organism evidence="1 2">
    <name type="scientific">Allonocardiopsis opalescens</name>
    <dbReference type="NCBI Taxonomy" id="1144618"/>
    <lineage>
        <taxon>Bacteria</taxon>
        <taxon>Bacillati</taxon>
        <taxon>Actinomycetota</taxon>
        <taxon>Actinomycetes</taxon>
        <taxon>Streptosporangiales</taxon>
        <taxon>Allonocardiopsis</taxon>
    </lineage>
</organism>
<gene>
    <name evidence="1" type="ORF">CLV72_109181</name>
</gene>
<proteinExistence type="predicted"/>
<dbReference type="AlphaFoldDB" id="A0A2T0PVL6"/>
<protein>
    <submittedName>
        <fullName evidence="1">Uncharacterized protein</fullName>
    </submittedName>
</protein>
<comment type="caution">
    <text evidence="1">The sequence shown here is derived from an EMBL/GenBank/DDBJ whole genome shotgun (WGS) entry which is preliminary data.</text>
</comment>
<evidence type="ECO:0000313" key="2">
    <source>
        <dbReference type="Proteomes" id="UP000237846"/>
    </source>
</evidence>
<name>A0A2T0PVL6_9ACTN</name>
<dbReference type="RefSeq" id="WP_106251757.1">
    <property type="nucleotide sequence ID" value="NZ_PVZC01000009.1"/>
</dbReference>
<accession>A0A2T0PVL6</accession>
<dbReference type="EMBL" id="PVZC01000009">
    <property type="protein sequence ID" value="PRX95572.1"/>
    <property type="molecule type" value="Genomic_DNA"/>
</dbReference>